<dbReference type="InterPro" id="IPR029063">
    <property type="entry name" value="SAM-dependent_MTases_sf"/>
</dbReference>
<evidence type="ECO:0000256" key="6">
    <source>
        <dbReference type="RuleBase" id="RU367087"/>
    </source>
</evidence>
<dbReference type="GO" id="GO:0032259">
    <property type="term" value="P:methylation"/>
    <property type="evidence" value="ECO:0007669"/>
    <property type="project" value="UniProtKB-KW"/>
</dbReference>
<dbReference type="InterPro" id="IPR010675">
    <property type="entry name" value="Bin3_C"/>
</dbReference>
<evidence type="ECO:0000313" key="10">
    <source>
        <dbReference type="Proteomes" id="UP001372338"/>
    </source>
</evidence>
<accession>A0AAN9E7G0</accession>
<evidence type="ECO:0000256" key="4">
    <source>
        <dbReference type="ARBA" id="ARBA00022691"/>
    </source>
</evidence>
<keyword evidence="4 5" id="KW-0949">S-adenosyl-L-methionine</keyword>
<dbReference type="GO" id="GO:0008173">
    <property type="term" value="F:RNA methyltransferase activity"/>
    <property type="evidence" value="ECO:0007669"/>
    <property type="project" value="UniProtKB-UniRule"/>
</dbReference>
<evidence type="ECO:0000313" key="9">
    <source>
        <dbReference type="EMBL" id="KAK7247629.1"/>
    </source>
</evidence>
<dbReference type="SUPFAM" id="SSF53335">
    <property type="entry name" value="S-adenosyl-L-methionine-dependent methyltransferases"/>
    <property type="match status" value="1"/>
</dbReference>
<feature type="compositionally biased region" description="Basic residues" evidence="7">
    <location>
        <begin position="23"/>
        <end position="33"/>
    </location>
</feature>
<dbReference type="GO" id="GO:0008171">
    <property type="term" value="F:O-methyltransferase activity"/>
    <property type="evidence" value="ECO:0007669"/>
    <property type="project" value="UniProtKB-UniRule"/>
</dbReference>
<dbReference type="EMBL" id="JAYWIO010000008">
    <property type="protein sequence ID" value="KAK7247629.1"/>
    <property type="molecule type" value="Genomic_DNA"/>
</dbReference>
<keyword evidence="2 6" id="KW-0489">Methyltransferase</keyword>
<evidence type="ECO:0000256" key="1">
    <source>
        <dbReference type="ARBA" id="ARBA00008361"/>
    </source>
</evidence>
<feature type="region of interest" description="Disordered" evidence="7">
    <location>
        <begin position="1"/>
        <end position="52"/>
    </location>
</feature>
<protein>
    <recommendedName>
        <fullName evidence="6">RNA methyltransferase</fullName>
        <ecNumber evidence="6">2.1.1.-</ecNumber>
    </recommendedName>
</protein>
<dbReference type="Pfam" id="PF06859">
    <property type="entry name" value="Bin3"/>
    <property type="match status" value="1"/>
</dbReference>
<evidence type="ECO:0000259" key="8">
    <source>
        <dbReference type="PROSITE" id="PS51515"/>
    </source>
</evidence>
<dbReference type="AlphaFoldDB" id="A0AAN9E7G0"/>
<comment type="caution">
    <text evidence="9">The sequence shown here is derived from an EMBL/GenBank/DDBJ whole genome shotgun (WGS) entry which is preliminary data.</text>
</comment>
<evidence type="ECO:0000256" key="3">
    <source>
        <dbReference type="ARBA" id="ARBA00022679"/>
    </source>
</evidence>
<dbReference type="Proteomes" id="UP001372338">
    <property type="component" value="Unassembled WGS sequence"/>
</dbReference>
<dbReference type="GO" id="GO:0040031">
    <property type="term" value="P:snRNA modification"/>
    <property type="evidence" value="ECO:0007669"/>
    <property type="project" value="TreeGrafter"/>
</dbReference>
<dbReference type="InterPro" id="IPR024160">
    <property type="entry name" value="BIN3_SAM-bd_dom"/>
</dbReference>
<keyword evidence="10" id="KW-1185">Reference proteome</keyword>
<comment type="similarity">
    <text evidence="1 6">Belongs to the methyltransferase superfamily.</text>
</comment>
<sequence length="408" mass="46743">MEYDYDAEGEEDETHMEEQEVKKQKKKTKKRSKNYYGNAKNYYTQRNGGESGEDPRLNVFKKEWFEGKHCLDIGCNSGILTIQIDSVVLISECYSFSRTTALKFCCRSILGIDIDSARVKEANLNLSKTVESISAEKKRNLNLEASKLKRLNQEHVLGSDVHSDRVEDTNSILSKTDESESAEKKGIRVWADKLGQDVCASSDDEEELRDFLFDVLSFKPEIFEPIPQEFLTLKERKLSDIVSFKQENFLESGYDPLGQHYDTILCLSVTQWIHLNWGDEGLKTLFHKILSILRPGGLFVFEPHKWETYKEKQSDSQFECDTMDNLNWGDEGIKASFHKIRNMLRPIMKTHVAGYTVSDEQSLDELLLNGKAKKKIELLAAMVGVDTTDPAIVLTQVVRILKVLEKMN</sequence>
<dbReference type="GO" id="GO:0017069">
    <property type="term" value="F:snRNA binding"/>
    <property type="evidence" value="ECO:0007669"/>
    <property type="project" value="TreeGrafter"/>
</dbReference>
<dbReference type="PANTHER" id="PTHR12315:SF0">
    <property type="entry name" value="7SK SNRNA METHYLPHOSPHATE CAPPING ENZYME"/>
    <property type="match status" value="1"/>
</dbReference>
<dbReference type="PANTHER" id="PTHR12315">
    <property type="entry name" value="BICOID-INTERACTING PROTEIN RELATED"/>
    <property type="match status" value="1"/>
</dbReference>
<evidence type="ECO:0000256" key="7">
    <source>
        <dbReference type="SAM" id="MobiDB-lite"/>
    </source>
</evidence>
<evidence type="ECO:0000256" key="2">
    <source>
        <dbReference type="ARBA" id="ARBA00022603"/>
    </source>
</evidence>
<reference evidence="9 10" key="1">
    <citation type="submission" date="2024-01" db="EMBL/GenBank/DDBJ databases">
        <title>The genomes of 5 underutilized Papilionoideae crops provide insights into root nodulation and disease resistanc.</title>
        <authorList>
            <person name="Yuan L."/>
        </authorList>
    </citation>
    <scope>NUCLEOTIDE SEQUENCE [LARGE SCALE GENOMIC DNA]</scope>
    <source>
        <strain evidence="9">ZHUSHIDOU_FW_LH</strain>
        <tissue evidence="9">Leaf</tissue>
    </source>
</reference>
<dbReference type="InterPro" id="IPR039772">
    <property type="entry name" value="Bin3-like"/>
</dbReference>
<dbReference type="EC" id="2.1.1.-" evidence="6"/>
<gene>
    <name evidence="9" type="ORF">RIF29_42516</name>
</gene>
<dbReference type="Gene3D" id="3.40.50.150">
    <property type="entry name" value="Vaccinia Virus protein VP39"/>
    <property type="match status" value="2"/>
</dbReference>
<name>A0AAN9E7G0_CROPI</name>
<organism evidence="9 10">
    <name type="scientific">Crotalaria pallida</name>
    <name type="common">Smooth rattlebox</name>
    <name type="synonym">Crotalaria striata</name>
    <dbReference type="NCBI Taxonomy" id="3830"/>
    <lineage>
        <taxon>Eukaryota</taxon>
        <taxon>Viridiplantae</taxon>
        <taxon>Streptophyta</taxon>
        <taxon>Embryophyta</taxon>
        <taxon>Tracheophyta</taxon>
        <taxon>Spermatophyta</taxon>
        <taxon>Magnoliopsida</taxon>
        <taxon>eudicotyledons</taxon>
        <taxon>Gunneridae</taxon>
        <taxon>Pentapetalae</taxon>
        <taxon>rosids</taxon>
        <taxon>fabids</taxon>
        <taxon>Fabales</taxon>
        <taxon>Fabaceae</taxon>
        <taxon>Papilionoideae</taxon>
        <taxon>50 kb inversion clade</taxon>
        <taxon>genistoids sensu lato</taxon>
        <taxon>core genistoids</taxon>
        <taxon>Crotalarieae</taxon>
        <taxon>Crotalaria</taxon>
    </lineage>
</organism>
<feature type="compositionally biased region" description="Acidic residues" evidence="7">
    <location>
        <begin position="1"/>
        <end position="15"/>
    </location>
</feature>
<evidence type="ECO:0000256" key="5">
    <source>
        <dbReference type="PROSITE-ProRule" id="PRU00848"/>
    </source>
</evidence>
<feature type="domain" description="Bin3-type SAM" evidence="8">
    <location>
        <begin position="54"/>
        <end position="375"/>
    </location>
</feature>
<dbReference type="PROSITE" id="PS51515">
    <property type="entry name" value="BIN3_SAM"/>
    <property type="match status" value="1"/>
</dbReference>
<keyword evidence="3 6" id="KW-0808">Transferase</keyword>
<proteinExistence type="inferred from homology"/>